<evidence type="ECO:0000256" key="8">
    <source>
        <dbReference type="PIRSR" id="PIRSR001123-2"/>
    </source>
</evidence>
<evidence type="ECO:0000256" key="2">
    <source>
        <dbReference type="ARBA" id="ARBA00022438"/>
    </source>
</evidence>
<feature type="binding site" evidence="8">
    <location>
        <position position="235"/>
    </location>
    <ligand>
        <name>Zn(2+)</name>
        <dbReference type="ChEBI" id="CHEBI:29105"/>
        <label>1</label>
    </ligand>
</feature>
<organism evidence="9 10">
    <name type="scientific">Effusibacillus dendaii</name>
    <dbReference type="NCBI Taxonomy" id="2743772"/>
    <lineage>
        <taxon>Bacteria</taxon>
        <taxon>Bacillati</taxon>
        <taxon>Bacillota</taxon>
        <taxon>Bacilli</taxon>
        <taxon>Bacillales</taxon>
        <taxon>Alicyclobacillaceae</taxon>
        <taxon>Effusibacillus</taxon>
    </lineage>
</organism>
<keyword evidence="4 8" id="KW-0479">Metal-binding</keyword>
<dbReference type="RefSeq" id="WP_200759523.1">
    <property type="nucleotide sequence ID" value="NZ_AP023366.1"/>
</dbReference>
<feature type="binding site" evidence="8">
    <location>
        <position position="213"/>
    </location>
    <ligand>
        <name>Zn(2+)</name>
        <dbReference type="ChEBI" id="CHEBI:29105"/>
        <label>2</label>
    </ligand>
</feature>
<gene>
    <name evidence="9" type="ORF">skT53_03780</name>
</gene>
<dbReference type="InterPro" id="IPR008007">
    <property type="entry name" value="Peptidase_M42"/>
</dbReference>
<keyword evidence="2" id="KW-0031">Aminopeptidase</keyword>
<dbReference type="InterPro" id="IPR051464">
    <property type="entry name" value="Peptidase_M42_aminopept"/>
</dbReference>
<dbReference type="PANTHER" id="PTHR32481">
    <property type="entry name" value="AMINOPEPTIDASE"/>
    <property type="match status" value="1"/>
</dbReference>
<feature type="binding site" evidence="8">
    <location>
        <position position="319"/>
    </location>
    <ligand>
        <name>Zn(2+)</name>
        <dbReference type="ChEBI" id="CHEBI:29105"/>
        <label>2</label>
    </ligand>
</feature>
<sequence length="358" mass="39380">MNEKWDGKQILLQMMETPGVSGYESAISKLVESQLRLFTDKIKRDKVGNLIACVEGEGDSPRPRILIAAHMDEIGLIVTKIEQGGFVRFTQLGGFDPRTLIGQEVVVHGRTDCHGIVGSKPPHLTKPEEREKTIPLKELYIDLAMPEASVQERVQVGDIITIHRKAMQLQNGFLAGKALDNRASVAAMLECLQEMKRLRIQADVYAVATVQEEVGLRGAVTAAFGIDPDIGIALDVTHGLTPGTANDLAFKPDAGCVIAGGPNIHREIFEKFSELAKRHNIKHQIRFNQGPTGTDANAIQITRDGIPTGLLSVPLRYMHTSVETICYRDVERTGKLLAYFIEAVDQSFVEGLSCYLKN</sequence>
<proteinExistence type="inferred from homology"/>
<comment type="cofactor">
    <cofactor evidence="8">
        <name>a divalent metal cation</name>
        <dbReference type="ChEBI" id="CHEBI:60240"/>
    </cofactor>
    <text evidence="8">Binds 2 divalent metal cations per subunit.</text>
</comment>
<name>A0A7I8D5H0_9BACL</name>
<reference evidence="9 10" key="1">
    <citation type="submission" date="2020-08" db="EMBL/GenBank/DDBJ databases">
        <title>Complete Genome Sequence of Effusibacillus dendaii Strain skT53, Isolated from Farmland soil.</title>
        <authorList>
            <person name="Konishi T."/>
            <person name="Kawasaki H."/>
        </authorList>
    </citation>
    <scope>NUCLEOTIDE SEQUENCE [LARGE SCALE GENOMIC DNA]</scope>
    <source>
        <strain evidence="10">skT53</strain>
    </source>
</reference>
<feature type="binding site" evidence="8">
    <location>
        <position position="180"/>
    </location>
    <ligand>
        <name>Zn(2+)</name>
        <dbReference type="ChEBI" id="CHEBI:29105"/>
        <label>2</label>
    </ligand>
</feature>
<dbReference type="Proteomes" id="UP000593802">
    <property type="component" value="Chromosome"/>
</dbReference>
<dbReference type="Gene3D" id="3.40.630.10">
    <property type="entry name" value="Zn peptidases"/>
    <property type="match status" value="1"/>
</dbReference>
<protein>
    <recommendedName>
        <fullName evidence="11">Endoglucanase</fullName>
    </recommendedName>
</protein>
<dbReference type="SUPFAM" id="SSF53187">
    <property type="entry name" value="Zn-dependent exopeptidases"/>
    <property type="match status" value="1"/>
</dbReference>
<keyword evidence="10" id="KW-1185">Reference proteome</keyword>
<dbReference type="GO" id="GO:0004177">
    <property type="term" value="F:aminopeptidase activity"/>
    <property type="evidence" value="ECO:0007669"/>
    <property type="project" value="UniProtKB-UniRule"/>
</dbReference>
<evidence type="ECO:0000256" key="7">
    <source>
        <dbReference type="PIRSR" id="PIRSR001123-1"/>
    </source>
</evidence>
<dbReference type="EMBL" id="AP023366">
    <property type="protein sequence ID" value="BCJ85393.1"/>
    <property type="molecule type" value="Genomic_DNA"/>
</dbReference>
<evidence type="ECO:0000256" key="4">
    <source>
        <dbReference type="ARBA" id="ARBA00022723"/>
    </source>
</evidence>
<dbReference type="SUPFAM" id="SSF101821">
    <property type="entry name" value="Aminopeptidase/glucanase lid domain"/>
    <property type="match status" value="1"/>
</dbReference>
<feature type="binding site" evidence="8">
    <location>
        <position position="70"/>
    </location>
    <ligand>
        <name>Zn(2+)</name>
        <dbReference type="ChEBI" id="CHEBI:29105"/>
        <label>1</label>
    </ligand>
</feature>
<dbReference type="AlphaFoldDB" id="A0A7I8D5H0"/>
<evidence type="ECO:0000313" key="10">
    <source>
        <dbReference type="Proteomes" id="UP000593802"/>
    </source>
</evidence>
<keyword evidence="5" id="KW-0378">Hydrolase</keyword>
<dbReference type="PANTHER" id="PTHR32481:SF0">
    <property type="entry name" value="AMINOPEPTIDASE YPDE-RELATED"/>
    <property type="match status" value="1"/>
</dbReference>
<dbReference type="GO" id="GO:0046872">
    <property type="term" value="F:metal ion binding"/>
    <property type="evidence" value="ECO:0007669"/>
    <property type="project" value="UniProtKB-UniRule"/>
</dbReference>
<comment type="similarity">
    <text evidence="1 6">Belongs to the peptidase M42 family.</text>
</comment>
<keyword evidence="3" id="KW-0645">Protease</keyword>
<evidence type="ECO:0000256" key="1">
    <source>
        <dbReference type="ARBA" id="ARBA00006272"/>
    </source>
</evidence>
<dbReference type="InterPro" id="IPR023367">
    <property type="entry name" value="Peptidase_M42_dom2"/>
</dbReference>
<feature type="binding site" evidence="8">
    <location>
        <position position="180"/>
    </location>
    <ligand>
        <name>Zn(2+)</name>
        <dbReference type="ChEBI" id="CHEBI:29105"/>
        <label>1</label>
    </ligand>
</feature>
<feature type="active site" description="Proton acceptor" evidence="7">
    <location>
        <position position="212"/>
    </location>
</feature>
<evidence type="ECO:0000313" key="9">
    <source>
        <dbReference type="EMBL" id="BCJ85393.1"/>
    </source>
</evidence>
<evidence type="ECO:0000256" key="5">
    <source>
        <dbReference type="ARBA" id="ARBA00022801"/>
    </source>
</evidence>
<accession>A0A7I8D5H0</accession>
<evidence type="ECO:0000256" key="6">
    <source>
        <dbReference type="PIRNR" id="PIRNR001123"/>
    </source>
</evidence>
<evidence type="ECO:0008006" key="11">
    <source>
        <dbReference type="Google" id="ProtNLM"/>
    </source>
</evidence>
<dbReference type="CDD" id="cd05656">
    <property type="entry name" value="M42_Frv"/>
    <property type="match status" value="1"/>
</dbReference>
<dbReference type="GO" id="GO:0006508">
    <property type="term" value="P:proteolysis"/>
    <property type="evidence" value="ECO:0007669"/>
    <property type="project" value="UniProtKB-KW"/>
</dbReference>
<dbReference type="Gene3D" id="2.40.30.40">
    <property type="entry name" value="Peptidase M42, domain 2"/>
    <property type="match status" value="1"/>
</dbReference>
<dbReference type="PIRSF" id="PIRSF001123">
    <property type="entry name" value="PepA_GA"/>
    <property type="match status" value="1"/>
</dbReference>
<dbReference type="Pfam" id="PF05343">
    <property type="entry name" value="Peptidase_M42"/>
    <property type="match status" value="1"/>
</dbReference>
<dbReference type="KEGG" id="eff:skT53_03780"/>
<evidence type="ECO:0000256" key="3">
    <source>
        <dbReference type="ARBA" id="ARBA00022670"/>
    </source>
</evidence>